<dbReference type="Gene3D" id="2.150.10.10">
    <property type="entry name" value="Serralysin-like metalloprotease, C-terminal"/>
    <property type="match status" value="4"/>
</dbReference>
<evidence type="ECO:0000256" key="10">
    <source>
        <dbReference type="ARBA" id="ARBA00023237"/>
    </source>
</evidence>
<evidence type="ECO:0000313" key="15">
    <source>
        <dbReference type="EMBL" id="MDP8148527.1"/>
    </source>
</evidence>
<dbReference type="SUPFAM" id="SSF54523">
    <property type="entry name" value="Pili subunits"/>
    <property type="match status" value="1"/>
</dbReference>
<proteinExistence type="inferred from homology"/>
<keyword evidence="9" id="KW-0472">Membrane</keyword>
<dbReference type="Gene3D" id="3.30.1300.30">
    <property type="entry name" value="GSPII I/J protein-like"/>
    <property type="match status" value="1"/>
</dbReference>
<evidence type="ECO:0000313" key="16">
    <source>
        <dbReference type="Proteomes" id="UP001226020"/>
    </source>
</evidence>
<keyword evidence="7 12" id="KW-0732">Signal</keyword>
<feature type="domain" description="Trimeric autotransporter adhesin YadA-like C-terminal membrane anchor" evidence="13">
    <location>
        <begin position="1108"/>
        <end position="1168"/>
    </location>
</feature>
<dbReference type="Proteomes" id="UP001226020">
    <property type="component" value="Unassembled WGS sequence"/>
</dbReference>
<dbReference type="InterPro" id="IPR053108">
    <property type="entry name" value="Chlamydial_TARP"/>
</dbReference>
<sequence length="1168" mass="121832">MNTKNNKKTTVATLLFLSLTTSFAFAEPSQQDQIDKLKSQVQALQNQLKNLTTHDTSDDPAKNGTGTDSIVLNNGTTNGTNSIVGGGADNSVEGADNRIPGGDNSAVIGGNVNKIIDSKQNNGIFAGYKNTITNADQRNVIIGGQESEIIGTDNKQGFDNVIIGGGNTDGGGNSITDGDNNSIIGGYNNKITGVADRNYQDDNIILGGHTNAITKTAKDSAILGGAGNVASGKASVVIGGGFYESGKVVGNTAAGLNSSVMGGVENSVSATGFRSSVIGGYKNSVSSEDSITLGGQKNTITNSGISNAIFVGEDNTIENVNKGNVIIGGAKSKIHGGAGYDNFILGGGDRHADGNEIINGDNNVIIGGYGSKIVSDGKYYDNAIILGGRHNKIDKKTKNGFILGGTNNTVNGLLSGSLGGRGNNISGNGSYAIGGFNPEDTKSKSVDKTYGNTISGNNSYAMGNKNNISGHNSYAFGSDNKINSEKIYILGSGVDARGKKDAVVLGNNSTAENYAISVGSAGSERYIKHVKAGLADTDAANTTQLTQIDENVAGSEIAVNKEFLDGNGANTYKGRKYKLSLKDNSIAERKLTISLKNKIDNIEKNTTKIGENTTKIGENTTKIGENTTKIGENTTKIGENTTKIGENTTKIGENTTKIGENTTKIGENTTKIGENTTKIGENTTKIGENTTKIGENTTKIGENTTKIGENTTKIGENTTKIGENTTKIGENTTKIGQNTTKIGQNTTKIGQNTTKIGQNTTKIGQNTTKIGQNTTKIGQNTTKIGQNTTKIAQNTTKIAQNTTKIAQNTTKIGENTKAIASKLSKDDMKGVLSSKTISVTGNGANQLLDNIKIEVKTDGQVADGDKKVVNGGTVKKYLDDNHYTKTKTNELLDKKVNSDDMNKSITGKGIKVGGAGKDQLLGAVTLEIEDNAITTAKIKDKNVTKDKLSDDVQTTLTQVNTNKTNIANNSKNVTANTKNIASNKAAIDKKLDADKMKGELTSNKDSIKVTGKGKKTLLNDVNVEVNPTLTGMQNISFNNGVSIGQTGLNNGGHKITNVAAGEVSATSTDAVNGSQLYKIASQLNQNSNEAKKRAISGAAIAGAMANLPQEYLPGRSMVAVGTAHYRGTTAVSLGLSTISDNGKWILKGSVSSDLREETMVGAGAGYSW</sequence>
<dbReference type="InterPro" id="IPR045584">
    <property type="entry name" value="Pilin-like"/>
</dbReference>
<dbReference type="AlphaFoldDB" id="A0AAW8CHM6"/>
<dbReference type="Pfam" id="PF05662">
    <property type="entry name" value="YadA_stalk"/>
    <property type="match status" value="2"/>
</dbReference>
<evidence type="ECO:0000259" key="13">
    <source>
        <dbReference type="Pfam" id="PF03895"/>
    </source>
</evidence>
<keyword evidence="16" id="KW-1185">Reference proteome</keyword>
<dbReference type="Pfam" id="PF03895">
    <property type="entry name" value="YadA_anchor"/>
    <property type="match status" value="1"/>
</dbReference>
<comment type="similarity">
    <text evidence="3">Belongs to the autotransporter-2 (AT-2) (TC 1.B.40) family.</text>
</comment>
<feature type="region of interest" description="Disordered" evidence="11">
    <location>
        <begin position="51"/>
        <end position="74"/>
    </location>
</feature>
<dbReference type="Gene3D" id="6.10.250.1010">
    <property type="match status" value="2"/>
</dbReference>
<dbReference type="GO" id="GO:0009986">
    <property type="term" value="C:cell surface"/>
    <property type="evidence" value="ECO:0007669"/>
    <property type="project" value="UniProtKB-SubCell"/>
</dbReference>
<evidence type="ECO:0000256" key="7">
    <source>
        <dbReference type="ARBA" id="ARBA00022729"/>
    </source>
</evidence>
<evidence type="ECO:0000256" key="1">
    <source>
        <dbReference type="ARBA" id="ARBA00004241"/>
    </source>
</evidence>
<feature type="domain" description="Trimeric autotransporter adhesin YadA-like stalk" evidence="14">
    <location>
        <begin position="1054"/>
        <end position="1093"/>
    </location>
</feature>
<dbReference type="InterPro" id="IPR011049">
    <property type="entry name" value="Serralysin-like_metalloprot_C"/>
</dbReference>
<dbReference type="EMBL" id="JASAXT010000008">
    <property type="protein sequence ID" value="MDP8148527.1"/>
    <property type="molecule type" value="Genomic_DNA"/>
</dbReference>
<organism evidence="15 16">
    <name type="scientific">Phocoenobacter atlanticus subsp. atlanticus</name>
    <dbReference type="NCBI Taxonomy" id="3061285"/>
    <lineage>
        <taxon>Bacteria</taxon>
        <taxon>Pseudomonadati</taxon>
        <taxon>Pseudomonadota</taxon>
        <taxon>Gammaproteobacteria</taxon>
        <taxon>Pasteurellales</taxon>
        <taxon>Pasteurellaceae</taxon>
        <taxon>Phocoenobacter</taxon>
        <taxon>Phocoenobacter atlanticus</taxon>
    </lineage>
</organism>
<accession>A0AAW8CHM6</accession>
<dbReference type="InterPro" id="IPR008635">
    <property type="entry name" value="Coiled_stalk_dom"/>
</dbReference>
<comment type="subcellular location">
    <subcellularLocation>
        <location evidence="2">Cell outer membrane</location>
    </subcellularLocation>
    <subcellularLocation>
        <location evidence="1">Cell surface</location>
    </subcellularLocation>
</comment>
<feature type="compositionally biased region" description="Polar residues" evidence="11">
    <location>
        <begin position="64"/>
        <end position="74"/>
    </location>
</feature>
<dbReference type="Gene3D" id="1.20.5.340">
    <property type="match status" value="1"/>
</dbReference>
<dbReference type="PANTHER" id="PTHR36975">
    <property type="match status" value="1"/>
</dbReference>
<keyword evidence="6" id="KW-0812">Transmembrane</keyword>
<feature type="signal peptide" evidence="12">
    <location>
        <begin position="1"/>
        <end position="26"/>
    </location>
</feature>
<evidence type="ECO:0000256" key="12">
    <source>
        <dbReference type="SAM" id="SignalP"/>
    </source>
</evidence>
<keyword evidence="5" id="KW-1134">Transmembrane beta strand</keyword>
<evidence type="ECO:0000259" key="14">
    <source>
        <dbReference type="Pfam" id="PF05662"/>
    </source>
</evidence>
<dbReference type="SUPFAM" id="SSF101967">
    <property type="entry name" value="Adhesin YadA, collagen-binding domain"/>
    <property type="match status" value="2"/>
</dbReference>
<evidence type="ECO:0000256" key="2">
    <source>
        <dbReference type="ARBA" id="ARBA00004442"/>
    </source>
</evidence>
<gene>
    <name evidence="15" type="ORF">QJU57_05505</name>
</gene>
<protein>
    <submittedName>
        <fullName evidence="15">YadA-like family protein</fullName>
    </submittedName>
</protein>
<dbReference type="GO" id="GO:0009279">
    <property type="term" value="C:cell outer membrane"/>
    <property type="evidence" value="ECO:0007669"/>
    <property type="project" value="UniProtKB-SubCell"/>
</dbReference>
<evidence type="ECO:0000256" key="8">
    <source>
        <dbReference type="ARBA" id="ARBA00022927"/>
    </source>
</evidence>
<dbReference type="GO" id="GO:0015031">
    <property type="term" value="P:protein transport"/>
    <property type="evidence" value="ECO:0007669"/>
    <property type="project" value="UniProtKB-KW"/>
</dbReference>
<feature type="chain" id="PRO_5043443198" evidence="12">
    <location>
        <begin position="27"/>
        <end position="1168"/>
    </location>
</feature>
<evidence type="ECO:0000256" key="6">
    <source>
        <dbReference type="ARBA" id="ARBA00022692"/>
    </source>
</evidence>
<keyword evidence="4" id="KW-0813">Transport</keyword>
<comment type="caution">
    <text evidence="15">The sequence shown here is derived from an EMBL/GenBank/DDBJ whole genome shotgun (WGS) entry which is preliminary data.</text>
</comment>
<feature type="domain" description="Trimeric autotransporter adhesin YadA-like stalk" evidence="14">
    <location>
        <begin position="527"/>
        <end position="555"/>
    </location>
</feature>
<dbReference type="PANTHER" id="PTHR36975:SF6">
    <property type="entry name" value="HISTIDINE-RICH GLYCOPROTEIN-LIKE"/>
    <property type="match status" value="1"/>
</dbReference>
<evidence type="ECO:0000256" key="4">
    <source>
        <dbReference type="ARBA" id="ARBA00022448"/>
    </source>
</evidence>
<evidence type="ECO:0000256" key="11">
    <source>
        <dbReference type="SAM" id="MobiDB-lite"/>
    </source>
</evidence>
<evidence type="ECO:0000256" key="9">
    <source>
        <dbReference type="ARBA" id="ARBA00023136"/>
    </source>
</evidence>
<keyword evidence="8" id="KW-0653">Protein transport</keyword>
<evidence type="ECO:0000256" key="5">
    <source>
        <dbReference type="ARBA" id="ARBA00022452"/>
    </source>
</evidence>
<dbReference type="RefSeq" id="WP_306351540.1">
    <property type="nucleotide sequence ID" value="NZ_JASAWV010000012.1"/>
</dbReference>
<reference evidence="15 16" key="1">
    <citation type="journal article" date="2023" name="Front. Microbiol.">
        <title>Phylogeography and host specificity of Pasteurellaceae pathogenic to sea-farmed fish in the north-east Atlantic.</title>
        <authorList>
            <person name="Gulla S."/>
            <person name="Colquhoun D.J."/>
            <person name="Olsen A.B."/>
            <person name="Spilsberg B."/>
            <person name="Lagesen K."/>
            <person name="Aakesson C.P."/>
            <person name="Strom S."/>
            <person name="Manji F."/>
            <person name="Birkbeck T.H."/>
            <person name="Nilsen H.K."/>
        </authorList>
    </citation>
    <scope>NUCLEOTIDE SEQUENCE [LARGE SCALE GENOMIC DNA]</scope>
    <source>
        <strain evidence="15 16">NVIB3131</strain>
    </source>
</reference>
<name>A0AAW8CHM6_9PAST</name>
<dbReference type="InterPro" id="IPR005594">
    <property type="entry name" value="YadA_C"/>
</dbReference>
<evidence type="ECO:0000256" key="3">
    <source>
        <dbReference type="ARBA" id="ARBA00005848"/>
    </source>
</evidence>
<keyword evidence="10" id="KW-0998">Cell outer membrane</keyword>